<keyword evidence="4" id="KW-1185">Reference proteome</keyword>
<feature type="region of interest" description="Disordered" evidence="1">
    <location>
        <begin position="221"/>
        <end position="252"/>
    </location>
</feature>
<evidence type="ECO:0000256" key="1">
    <source>
        <dbReference type="SAM" id="MobiDB-lite"/>
    </source>
</evidence>
<dbReference type="RefSeq" id="WP_264788334.1">
    <property type="nucleotide sequence ID" value="NZ_AP026867.1"/>
</dbReference>
<evidence type="ECO:0008006" key="5">
    <source>
        <dbReference type="Google" id="ProtNLM"/>
    </source>
</evidence>
<dbReference type="AlphaFoldDB" id="A0A915YH83"/>
<organism evidence="2 4">
    <name type="scientific">Aureispira anguillae</name>
    <dbReference type="NCBI Taxonomy" id="2864201"/>
    <lineage>
        <taxon>Bacteria</taxon>
        <taxon>Pseudomonadati</taxon>
        <taxon>Bacteroidota</taxon>
        <taxon>Saprospiria</taxon>
        <taxon>Saprospirales</taxon>
        <taxon>Saprospiraceae</taxon>
        <taxon>Aureispira</taxon>
    </lineage>
</organism>
<accession>A0A915YH83</accession>
<proteinExistence type="predicted"/>
<dbReference type="KEGG" id="aup:AsAng_0037970"/>
<evidence type="ECO:0000313" key="2">
    <source>
        <dbReference type="EMBL" id="BDS13005.1"/>
    </source>
</evidence>
<name>A0A915YH83_9BACT</name>
<reference evidence="2" key="1">
    <citation type="submission" date="2022-09" db="EMBL/GenBank/DDBJ databases">
        <title>Aureispira anguillicida sp. nov., isolated from Leptocephalus of Japanese eel Anguilla japonica.</title>
        <authorList>
            <person name="Yuasa K."/>
            <person name="Mekata T."/>
            <person name="Ikunari K."/>
        </authorList>
    </citation>
    <scope>NUCLEOTIDE SEQUENCE</scope>
    <source>
        <strain evidence="2">EL160426</strain>
    </source>
</reference>
<dbReference type="EMBL" id="AP026867">
    <property type="protein sequence ID" value="BDS13069.1"/>
    <property type="molecule type" value="Genomic_DNA"/>
</dbReference>
<dbReference type="EMBL" id="AP026867">
    <property type="protein sequence ID" value="BDS13005.1"/>
    <property type="molecule type" value="Genomic_DNA"/>
</dbReference>
<dbReference type="KEGG" id="aup:AsAng_0037330"/>
<gene>
    <name evidence="2" type="ORF">AsAng_0037330</name>
    <name evidence="3" type="ORF">AsAng_0037970</name>
</gene>
<sequence>MGNNEPFFLVYFGRQHSGKTYDLQRFVQNCGRSSVFVYNSGRDEDWQGYEEIELWSDKKSEKLFFTYKGKDYEFATHYMKKFRGKKVKAMEADEVLTETLLYKQLKVKGRFKGLFFIIDDATNILTSKLTKAQKSCFYRAKHVDVWFCLIFHDPNMFPNGAWNALTMAKFFKNNVAPPKQKSDKIPHFRQMQQAYAKLQTAPNYSYCTLVMNTGKLTYTPYRKPRKTTTNVNRTTKTRRTTKKTIQKKTTRT</sequence>
<feature type="compositionally biased region" description="Basic residues" evidence="1">
    <location>
        <begin position="235"/>
        <end position="252"/>
    </location>
</feature>
<evidence type="ECO:0000313" key="4">
    <source>
        <dbReference type="Proteomes" id="UP001060919"/>
    </source>
</evidence>
<evidence type="ECO:0000313" key="3">
    <source>
        <dbReference type="EMBL" id="BDS13069.1"/>
    </source>
</evidence>
<protein>
    <recommendedName>
        <fullName evidence="5">Zonular occludens toxin (Zot)</fullName>
    </recommendedName>
</protein>
<dbReference type="Proteomes" id="UP001060919">
    <property type="component" value="Chromosome"/>
</dbReference>